<dbReference type="Proteomes" id="UP000249061">
    <property type="component" value="Unassembled WGS sequence"/>
</dbReference>
<dbReference type="PROSITE" id="PS50113">
    <property type="entry name" value="PAC"/>
    <property type="match status" value="1"/>
</dbReference>
<dbReference type="PANTHER" id="PTHR43065:SF10">
    <property type="entry name" value="PEROXIDE STRESS-ACTIVATED HISTIDINE KINASE MAK3"/>
    <property type="match status" value="1"/>
</dbReference>
<dbReference type="Gene3D" id="3.30.450.20">
    <property type="entry name" value="PAS domain"/>
    <property type="match status" value="1"/>
</dbReference>
<dbReference type="SMART" id="SM00091">
    <property type="entry name" value="PAS"/>
    <property type="match status" value="2"/>
</dbReference>
<protein>
    <recommendedName>
        <fullName evidence="2">histidine kinase</fullName>
        <ecNumber evidence="2">2.7.13.3</ecNumber>
    </recommendedName>
</protein>
<dbReference type="Gene3D" id="3.30.450.40">
    <property type="match status" value="1"/>
</dbReference>
<dbReference type="SUPFAM" id="SSF55781">
    <property type="entry name" value="GAF domain-like"/>
    <property type="match status" value="1"/>
</dbReference>
<gene>
    <name evidence="12" type="ORF">DI536_01360</name>
</gene>
<evidence type="ECO:0000256" key="3">
    <source>
        <dbReference type="ARBA" id="ARBA00022553"/>
    </source>
</evidence>
<dbReference type="FunFam" id="3.30.565.10:FF:000006">
    <property type="entry name" value="Sensor histidine kinase WalK"/>
    <property type="match status" value="1"/>
</dbReference>
<evidence type="ECO:0000256" key="7">
    <source>
        <dbReference type="ARBA" id="ARBA00022840"/>
    </source>
</evidence>
<dbReference type="InterPro" id="IPR004358">
    <property type="entry name" value="Sig_transdc_His_kin-like_C"/>
</dbReference>
<feature type="domain" description="Histidine kinase" evidence="9">
    <location>
        <begin position="429"/>
        <end position="641"/>
    </location>
</feature>
<dbReference type="InterPro" id="IPR005467">
    <property type="entry name" value="His_kinase_dom"/>
</dbReference>
<keyword evidence="4" id="KW-0808">Transferase</keyword>
<feature type="domain" description="PAC" evidence="11">
    <location>
        <begin position="364"/>
        <end position="416"/>
    </location>
</feature>
<keyword evidence="3" id="KW-0597">Phosphoprotein</keyword>
<dbReference type="GO" id="GO:0000155">
    <property type="term" value="F:phosphorelay sensor kinase activity"/>
    <property type="evidence" value="ECO:0007669"/>
    <property type="project" value="InterPro"/>
</dbReference>
<dbReference type="CDD" id="cd00082">
    <property type="entry name" value="HisKA"/>
    <property type="match status" value="1"/>
</dbReference>
<dbReference type="Gene3D" id="1.10.287.130">
    <property type="match status" value="1"/>
</dbReference>
<dbReference type="SUPFAM" id="SSF47384">
    <property type="entry name" value="Homodimeric domain of signal transducing histidine kinase"/>
    <property type="match status" value="1"/>
</dbReference>
<dbReference type="InterPro" id="IPR036890">
    <property type="entry name" value="HATPase_C_sf"/>
</dbReference>
<dbReference type="Pfam" id="PF02518">
    <property type="entry name" value="HATPase_c"/>
    <property type="match status" value="1"/>
</dbReference>
<keyword evidence="6 12" id="KW-0418">Kinase</keyword>
<keyword evidence="7" id="KW-0067">ATP-binding</keyword>
<organism evidence="12 13">
    <name type="scientific">Archangium gephyra</name>
    <dbReference type="NCBI Taxonomy" id="48"/>
    <lineage>
        <taxon>Bacteria</taxon>
        <taxon>Pseudomonadati</taxon>
        <taxon>Myxococcota</taxon>
        <taxon>Myxococcia</taxon>
        <taxon>Myxococcales</taxon>
        <taxon>Cystobacterineae</taxon>
        <taxon>Archangiaceae</taxon>
        <taxon>Archangium</taxon>
    </lineage>
</organism>
<evidence type="ECO:0000256" key="5">
    <source>
        <dbReference type="ARBA" id="ARBA00022741"/>
    </source>
</evidence>
<reference evidence="12 13" key="1">
    <citation type="submission" date="2017-08" db="EMBL/GenBank/DDBJ databases">
        <title>Infants hospitalized years apart are colonized by the same room-sourced microbial strains.</title>
        <authorList>
            <person name="Brooks B."/>
            <person name="Olm M.R."/>
            <person name="Firek B.A."/>
            <person name="Baker R."/>
            <person name="Thomas B.C."/>
            <person name="Morowitz M.J."/>
            <person name="Banfield J.F."/>
        </authorList>
    </citation>
    <scope>NUCLEOTIDE SEQUENCE [LARGE SCALE GENOMIC DNA]</scope>
    <source>
        <strain evidence="12">S2_003_000_R2_14</strain>
    </source>
</reference>
<dbReference type="PRINTS" id="PR00344">
    <property type="entry name" value="BCTRLSENSOR"/>
</dbReference>
<dbReference type="GO" id="GO:0005524">
    <property type="term" value="F:ATP binding"/>
    <property type="evidence" value="ECO:0007669"/>
    <property type="project" value="UniProtKB-KW"/>
</dbReference>
<evidence type="ECO:0000256" key="1">
    <source>
        <dbReference type="ARBA" id="ARBA00000085"/>
    </source>
</evidence>
<accession>A0A2W5U4I2</accession>
<dbReference type="InterPro" id="IPR013656">
    <property type="entry name" value="PAS_4"/>
</dbReference>
<comment type="catalytic activity">
    <reaction evidence="1">
        <text>ATP + protein L-histidine = ADP + protein N-phospho-L-histidine.</text>
        <dbReference type="EC" id="2.7.13.3"/>
    </reaction>
</comment>
<evidence type="ECO:0000259" key="10">
    <source>
        <dbReference type="PROSITE" id="PS50112"/>
    </source>
</evidence>
<dbReference type="PANTHER" id="PTHR43065">
    <property type="entry name" value="SENSOR HISTIDINE KINASE"/>
    <property type="match status" value="1"/>
</dbReference>
<evidence type="ECO:0000313" key="12">
    <source>
        <dbReference type="EMBL" id="PZR18555.1"/>
    </source>
</evidence>
<dbReference type="SMART" id="SM00387">
    <property type="entry name" value="HATPase_c"/>
    <property type="match status" value="1"/>
</dbReference>
<evidence type="ECO:0000256" key="2">
    <source>
        <dbReference type="ARBA" id="ARBA00012438"/>
    </source>
</evidence>
<dbReference type="InterPro" id="IPR035965">
    <property type="entry name" value="PAS-like_dom_sf"/>
</dbReference>
<dbReference type="Pfam" id="PF08448">
    <property type="entry name" value="PAS_4"/>
    <property type="match status" value="1"/>
</dbReference>
<dbReference type="InterPro" id="IPR000014">
    <property type="entry name" value="PAS"/>
</dbReference>
<evidence type="ECO:0000259" key="9">
    <source>
        <dbReference type="PROSITE" id="PS50109"/>
    </source>
</evidence>
<feature type="domain" description="PAS" evidence="10">
    <location>
        <begin position="291"/>
        <end position="361"/>
    </location>
</feature>
<dbReference type="AlphaFoldDB" id="A0A2W5U4I2"/>
<dbReference type="PROSITE" id="PS50109">
    <property type="entry name" value="HIS_KIN"/>
    <property type="match status" value="1"/>
</dbReference>
<dbReference type="SUPFAM" id="SSF55874">
    <property type="entry name" value="ATPase domain of HSP90 chaperone/DNA topoisomerase II/histidine kinase"/>
    <property type="match status" value="1"/>
</dbReference>
<dbReference type="InterPro" id="IPR036097">
    <property type="entry name" value="HisK_dim/P_sf"/>
</dbReference>
<keyword evidence="5" id="KW-0547">Nucleotide-binding</keyword>
<dbReference type="SUPFAM" id="SSF55785">
    <property type="entry name" value="PYP-like sensor domain (PAS domain)"/>
    <property type="match status" value="1"/>
</dbReference>
<evidence type="ECO:0000259" key="11">
    <source>
        <dbReference type="PROSITE" id="PS50113"/>
    </source>
</evidence>
<name>A0A2W5U4I2_9BACT</name>
<dbReference type="SMART" id="SM00388">
    <property type="entry name" value="HisKA"/>
    <property type="match status" value="1"/>
</dbReference>
<proteinExistence type="predicted"/>
<evidence type="ECO:0000313" key="13">
    <source>
        <dbReference type="Proteomes" id="UP000249061"/>
    </source>
</evidence>
<dbReference type="Gene3D" id="3.30.565.10">
    <property type="entry name" value="Histidine kinase-like ATPase, C-terminal domain"/>
    <property type="match status" value="1"/>
</dbReference>
<evidence type="ECO:0000256" key="8">
    <source>
        <dbReference type="ARBA" id="ARBA00023012"/>
    </source>
</evidence>
<sequence length="643" mass="69067">MKTDSNVRPFGASGPAADAFQAFFDMVDAPAALCDLALRIVTCNSAFEVLCGATEVQGNLLHDYMETSTLHVPPDGRGVELEVSCKSGQQVTLNVSRRGQTVAVVAKQLSPMLDSLAAAGRALLEQARVETALLEIGRNVAGATSEEELVATVARGVKGLFPGRAFCVRIVDPHTCNLTSLYAEGRMHEGQRDVFHLRRSMVEKTHLDTRGLPGGKVLVTAGDLPLLFQGSVRGIAAPLVASGQLFGAINIEYPAGLSADALSDERILIQLANQVSVAVRNAKLIDELTFMRKYLEELLENANALILVVDRDGKVVVFNNALVQLTGRSKAEVLGSDVDQLLGETDRLKLLRVFGAALKGQPVTGVETALIARNGQERRVTFSTSAVLSQSGEVEGVMAIGGDLTRTRELERRVIQAEKLASLGQLAASVVHEINNPMTAVSTYADALWRRAQMNPAADPADVDKYKRIVDNSERVLRFTRDLVSYARPAHDKPEAIDLNAVVEKSIGFCDLIIQKHGIKLHRELSPVPTFHAIRQNLVQVFVNLITNACHATPTGGSITVRTSHRDDQAIVSVTDTGLGMAPDTQARIFEPFFTTKPDGKGTGLGLSIVQGIVENHGGSISVSSEPGKGTTFTLKLPMLQPV</sequence>
<dbReference type="EC" id="2.7.13.3" evidence="2"/>
<dbReference type="CDD" id="cd00130">
    <property type="entry name" value="PAS"/>
    <property type="match status" value="1"/>
</dbReference>
<dbReference type="Pfam" id="PF00512">
    <property type="entry name" value="HisKA"/>
    <property type="match status" value="1"/>
</dbReference>
<dbReference type="InterPro" id="IPR003594">
    <property type="entry name" value="HATPase_dom"/>
</dbReference>
<dbReference type="InterPro" id="IPR000700">
    <property type="entry name" value="PAS-assoc_C"/>
</dbReference>
<dbReference type="InterPro" id="IPR029016">
    <property type="entry name" value="GAF-like_dom_sf"/>
</dbReference>
<comment type="caution">
    <text evidence="12">The sequence shown here is derived from an EMBL/GenBank/DDBJ whole genome shotgun (WGS) entry which is preliminary data.</text>
</comment>
<evidence type="ECO:0000256" key="4">
    <source>
        <dbReference type="ARBA" id="ARBA00022679"/>
    </source>
</evidence>
<evidence type="ECO:0000256" key="6">
    <source>
        <dbReference type="ARBA" id="ARBA00022777"/>
    </source>
</evidence>
<dbReference type="NCBIfam" id="TIGR00229">
    <property type="entry name" value="sensory_box"/>
    <property type="match status" value="1"/>
</dbReference>
<dbReference type="Pfam" id="PF13188">
    <property type="entry name" value="PAS_8"/>
    <property type="match status" value="1"/>
</dbReference>
<dbReference type="InterPro" id="IPR003661">
    <property type="entry name" value="HisK_dim/P_dom"/>
</dbReference>
<keyword evidence="8" id="KW-0902">Two-component regulatory system</keyword>
<dbReference type="PROSITE" id="PS50112">
    <property type="entry name" value="PAS"/>
    <property type="match status" value="1"/>
</dbReference>
<dbReference type="EMBL" id="QFQP01000001">
    <property type="protein sequence ID" value="PZR18555.1"/>
    <property type="molecule type" value="Genomic_DNA"/>
</dbReference>